<sequence>MDDKEKNISIQKDLVKGEERLFFGEAWEYGGVHDAPTKSKFT</sequence>
<evidence type="ECO:0000313" key="2">
    <source>
        <dbReference type="Proteomes" id="UP000617979"/>
    </source>
</evidence>
<keyword evidence="2" id="KW-1185">Reference proteome</keyword>
<dbReference type="EMBL" id="BMEX01000041">
    <property type="protein sequence ID" value="GGA59209.1"/>
    <property type="molecule type" value="Genomic_DNA"/>
</dbReference>
<comment type="caution">
    <text evidence="1">The sequence shown here is derived from an EMBL/GenBank/DDBJ whole genome shotgun (WGS) entry which is preliminary data.</text>
</comment>
<accession>A0ABQ1H5C3</accession>
<name>A0ABQ1H5C3_9BACL</name>
<gene>
    <name evidence="1" type="ORF">GCM10007416_35400</name>
</gene>
<protein>
    <submittedName>
        <fullName evidence="1">Uncharacterized protein</fullName>
    </submittedName>
</protein>
<proteinExistence type="predicted"/>
<evidence type="ECO:0000313" key="1">
    <source>
        <dbReference type="EMBL" id="GGA59209.1"/>
    </source>
</evidence>
<dbReference type="RefSeq" id="WP_268235937.1">
    <property type="nucleotide sequence ID" value="NZ_BMEX01000041.1"/>
</dbReference>
<dbReference type="Proteomes" id="UP000617979">
    <property type="component" value="Unassembled WGS sequence"/>
</dbReference>
<organism evidence="1 2">
    <name type="scientific">Kroppenstedtia guangzhouensis</name>
    <dbReference type="NCBI Taxonomy" id="1274356"/>
    <lineage>
        <taxon>Bacteria</taxon>
        <taxon>Bacillati</taxon>
        <taxon>Bacillota</taxon>
        <taxon>Bacilli</taxon>
        <taxon>Bacillales</taxon>
        <taxon>Thermoactinomycetaceae</taxon>
        <taxon>Kroppenstedtia</taxon>
    </lineage>
</organism>
<reference evidence="2" key="1">
    <citation type="journal article" date="2019" name="Int. J. Syst. Evol. Microbiol.">
        <title>The Global Catalogue of Microorganisms (GCM) 10K type strain sequencing project: providing services to taxonomists for standard genome sequencing and annotation.</title>
        <authorList>
            <consortium name="The Broad Institute Genomics Platform"/>
            <consortium name="The Broad Institute Genome Sequencing Center for Infectious Disease"/>
            <person name="Wu L."/>
            <person name="Ma J."/>
        </authorList>
    </citation>
    <scope>NUCLEOTIDE SEQUENCE [LARGE SCALE GENOMIC DNA]</scope>
    <source>
        <strain evidence="2">CGMCC 1.12404</strain>
    </source>
</reference>